<proteinExistence type="predicted"/>
<evidence type="ECO:0000313" key="1">
    <source>
        <dbReference type="EMBL" id="VFU35635.1"/>
    </source>
</evidence>
<gene>
    <name evidence="1" type="ORF">SVIM_LOCUS177440</name>
</gene>
<dbReference type="PANTHER" id="PTHR35115:SF1">
    <property type="entry name" value="PROTEIN IN CHLOROPLAST ATPASE BIOGENESIS, CHLOROPLASTIC"/>
    <property type="match status" value="1"/>
</dbReference>
<evidence type="ECO:0008006" key="2">
    <source>
        <dbReference type="Google" id="ProtNLM"/>
    </source>
</evidence>
<organism evidence="1">
    <name type="scientific">Salix viminalis</name>
    <name type="common">Common osier</name>
    <name type="synonym">Basket willow</name>
    <dbReference type="NCBI Taxonomy" id="40686"/>
    <lineage>
        <taxon>Eukaryota</taxon>
        <taxon>Viridiplantae</taxon>
        <taxon>Streptophyta</taxon>
        <taxon>Embryophyta</taxon>
        <taxon>Tracheophyta</taxon>
        <taxon>Spermatophyta</taxon>
        <taxon>Magnoliopsida</taxon>
        <taxon>eudicotyledons</taxon>
        <taxon>Gunneridae</taxon>
        <taxon>Pentapetalae</taxon>
        <taxon>rosids</taxon>
        <taxon>fabids</taxon>
        <taxon>Malpighiales</taxon>
        <taxon>Salicaceae</taxon>
        <taxon>Saliceae</taxon>
        <taxon>Salix</taxon>
    </lineage>
</organism>
<dbReference type="PANTHER" id="PTHR35115">
    <property type="entry name" value="CYCLIN DELTA-3"/>
    <property type="match status" value="1"/>
</dbReference>
<dbReference type="AlphaFoldDB" id="A0A6N2L4R2"/>
<reference evidence="1" key="1">
    <citation type="submission" date="2019-03" db="EMBL/GenBank/DDBJ databases">
        <authorList>
            <person name="Mank J."/>
            <person name="Almeida P."/>
        </authorList>
    </citation>
    <scope>NUCLEOTIDE SEQUENCE</scope>
    <source>
        <strain evidence="1">78183</strain>
    </source>
</reference>
<accession>A0A6N2L4R2</accession>
<protein>
    <recommendedName>
        <fullName evidence="2">Cyclin delta-3</fullName>
    </recommendedName>
</protein>
<dbReference type="EMBL" id="CAADRP010001112">
    <property type="protein sequence ID" value="VFU35635.1"/>
    <property type="molecule type" value="Genomic_DNA"/>
</dbReference>
<name>A0A6N2L4R2_SALVM</name>
<sequence length="353" mass="39664">MKIGVLGVAHRVPSTTTLPLRQVRARVRCLPSSESFSSENAGHISFIEDVAATQPPQHLHYLLKMLQTRGETIISPGSKQGLIPLVIPLSENLSGSVTALLRWPTAPPGMEMPVVDVRKHGVWLLAKNVDQYMHRIMVEEDANNFNERDGELFHAASEVGEKLYRRGDFAESQIANLDGYLLKEVQLYKQVGLFPDVLERKVARHFEQGDHVSAMVTGEFYTKKDLFPGFGRPFVFYAEILKKVGRTSEAKDAARVALKSPWWTLGCAYQEVAGIAQWEDEQIEYIKEKVSEEGRQEDLKKGKAAAQIALDEAAFLLDLASIKGTWDNVLERIAECYREAGFDDIAKFILYKD</sequence>
<dbReference type="InterPro" id="IPR045287">
    <property type="entry name" value="PAB"/>
</dbReference>